<evidence type="ECO:0000313" key="7">
    <source>
        <dbReference type="Proteomes" id="UP000035214"/>
    </source>
</evidence>
<evidence type="ECO:0000256" key="1">
    <source>
        <dbReference type="ARBA" id="ARBA00022491"/>
    </source>
</evidence>
<keyword evidence="3" id="KW-0238">DNA-binding</keyword>
<reference evidence="6 7" key="1">
    <citation type="submission" date="2015-04" db="EMBL/GenBank/DDBJ databases">
        <title>Draft Genome Sequences of Eight Spore-Forming Food Isolates of Bacillus cereus Genome sequencing.</title>
        <authorList>
            <person name="Krawcyk A.O."/>
            <person name="de Jong A."/>
            <person name="Eijlander R.T."/>
            <person name="Berendsen E.M."/>
            <person name="Holsappel S."/>
            <person name="Wells-Bennik M."/>
            <person name="Kuipers O.P."/>
        </authorList>
    </citation>
    <scope>NUCLEOTIDE SEQUENCE [LARGE SCALE GENOMIC DNA]</scope>
    <source>
        <strain evidence="6 7">B4077</strain>
    </source>
</reference>
<keyword evidence="1" id="KW-0678">Repressor</keyword>
<dbReference type="SMART" id="SM00354">
    <property type="entry name" value="HTH_LACI"/>
    <property type="match status" value="1"/>
</dbReference>
<evidence type="ECO:0000256" key="2">
    <source>
        <dbReference type="ARBA" id="ARBA00023015"/>
    </source>
</evidence>
<dbReference type="PROSITE" id="PS50932">
    <property type="entry name" value="HTH_LACI_2"/>
    <property type="match status" value="1"/>
</dbReference>
<comment type="caution">
    <text evidence="6">The sequence shown here is derived from an EMBL/GenBank/DDBJ whole genome shotgun (WGS) entry which is preliminary data.</text>
</comment>
<keyword evidence="4" id="KW-0804">Transcription</keyword>
<keyword evidence="2" id="KW-0805">Transcription regulation</keyword>
<dbReference type="GO" id="GO:0000976">
    <property type="term" value="F:transcription cis-regulatory region binding"/>
    <property type="evidence" value="ECO:0007669"/>
    <property type="project" value="TreeGrafter"/>
</dbReference>
<dbReference type="CDD" id="cd06267">
    <property type="entry name" value="PBP1_LacI_sugar_binding-like"/>
    <property type="match status" value="1"/>
</dbReference>
<dbReference type="InterPro" id="IPR010982">
    <property type="entry name" value="Lambda_DNA-bd_dom_sf"/>
</dbReference>
<dbReference type="GeneID" id="301197153"/>
<protein>
    <recommendedName>
        <fullName evidence="5">HTH lacI-type domain-containing protein</fullName>
    </recommendedName>
</protein>
<gene>
    <name evidence="6" type="ORF">B4077_4137</name>
</gene>
<dbReference type="InterPro" id="IPR028082">
    <property type="entry name" value="Peripla_BP_I"/>
</dbReference>
<dbReference type="SUPFAM" id="SSF47413">
    <property type="entry name" value="lambda repressor-like DNA-binding domains"/>
    <property type="match status" value="1"/>
</dbReference>
<dbReference type="AlphaFoldDB" id="A0A0G8F590"/>
<dbReference type="Gene3D" id="1.10.260.40">
    <property type="entry name" value="lambda repressor-like DNA-binding domains"/>
    <property type="match status" value="1"/>
</dbReference>
<name>A0A0G8F590_BACCE</name>
<dbReference type="PANTHER" id="PTHR30146">
    <property type="entry name" value="LACI-RELATED TRANSCRIPTIONAL REPRESSOR"/>
    <property type="match status" value="1"/>
</dbReference>
<dbReference type="PATRIC" id="fig|1396.428.peg.3435"/>
<dbReference type="InterPro" id="IPR000843">
    <property type="entry name" value="HTH_LacI"/>
</dbReference>
<dbReference type="PROSITE" id="PS00356">
    <property type="entry name" value="HTH_LACI_1"/>
    <property type="match status" value="1"/>
</dbReference>
<dbReference type="PANTHER" id="PTHR30146:SF148">
    <property type="entry name" value="HTH-TYPE TRANSCRIPTIONAL REPRESSOR PURR-RELATED"/>
    <property type="match status" value="1"/>
</dbReference>
<evidence type="ECO:0000313" key="6">
    <source>
        <dbReference type="EMBL" id="KLA30917.1"/>
    </source>
</evidence>
<dbReference type="Pfam" id="PF00356">
    <property type="entry name" value="LacI"/>
    <property type="match status" value="1"/>
</dbReference>
<dbReference type="InterPro" id="IPR001761">
    <property type="entry name" value="Peripla_BP/Lac1_sug-bd_dom"/>
</dbReference>
<dbReference type="SUPFAM" id="SSF53822">
    <property type="entry name" value="Periplasmic binding protein-like I"/>
    <property type="match status" value="1"/>
</dbReference>
<dbReference type="GO" id="GO:0003700">
    <property type="term" value="F:DNA-binding transcription factor activity"/>
    <property type="evidence" value="ECO:0007669"/>
    <property type="project" value="TreeGrafter"/>
</dbReference>
<dbReference type="Pfam" id="PF00532">
    <property type="entry name" value="Peripla_BP_1"/>
    <property type="match status" value="1"/>
</dbReference>
<dbReference type="CDD" id="cd01392">
    <property type="entry name" value="HTH_LacI"/>
    <property type="match status" value="1"/>
</dbReference>
<proteinExistence type="predicted"/>
<dbReference type="PRINTS" id="PR00036">
    <property type="entry name" value="HTHLACI"/>
</dbReference>
<evidence type="ECO:0000256" key="4">
    <source>
        <dbReference type="ARBA" id="ARBA00023163"/>
    </source>
</evidence>
<dbReference type="Proteomes" id="UP000035214">
    <property type="component" value="Unassembled WGS sequence"/>
</dbReference>
<dbReference type="Gene3D" id="3.40.50.2300">
    <property type="match status" value="2"/>
</dbReference>
<organism evidence="6 7">
    <name type="scientific">Bacillus cereus</name>
    <dbReference type="NCBI Taxonomy" id="1396"/>
    <lineage>
        <taxon>Bacteria</taxon>
        <taxon>Bacillati</taxon>
        <taxon>Bacillota</taxon>
        <taxon>Bacilli</taxon>
        <taxon>Bacillales</taxon>
        <taxon>Bacillaceae</taxon>
        <taxon>Bacillus</taxon>
        <taxon>Bacillus cereus group</taxon>
    </lineage>
</organism>
<feature type="domain" description="HTH lacI-type" evidence="5">
    <location>
        <begin position="4"/>
        <end position="58"/>
    </location>
</feature>
<sequence>MAKSTIKDVAMEANVSTATVSRVLNASGFVSDDIKDRVYLAVKKLNYQPNAIARSLKQDKTYTIGVVIPDITNQYYMTISKAIEDIVQQKGYNLIFCSSHENPKKEDKLLQLLVEQRVDAIVLATAGGCEERVRSIHQAGVPIVLVDRTVEIGDSKLDSVIESNFESAYTLTRYLLKQGHRSIGLVNGLLNVSTGKERYEGFQKALEEFGIQEDENYTFNSTFTREGGMKAVDYFLNFTEKPSAILSLNNEMAFGVLLELTRRGYSIPEDVVIASFGDVEAAQLLRAPGIISVAHKPYEMGERVGDILLKRLNNEEGPFNEIFTPKLLIDAQSVSS</sequence>
<dbReference type="EMBL" id="LCYI01000019">
    <property type="protein sequence ID" value="KLA30917.1"/>
    <property type="molecule type" value="Genomic_DNA"/>
</dbReference>
<evidence type="ECO:0000256" key="3">
    <source>
        <dbReference type="ARBA" id="ARBA00023125"/>
    </source>
</evidence>
<accession>A0A0G8F590</accession>
<dbReference type="RefSeq" id="WP_046954879.1">
    <property type="nucleotide sequence ID" value="NZ_LCYI01000019.1"/>
</dbReference>
<evidence type="ECO:0000259" key="5">
    <source>
        <dbReference type="PROSITE" id="PS50932"/>
    </source>
</evidence>